<keyword evidence="7" id="KW-1278">Translocase</keyword>
<feature type="transmembrane region" description="Helical" evidence="11">
    <location>
        <begin position="710"/>
        <end position="731"/>
    </location>
</feature>
<dbReference type="Gene3D" id="3.40.50.1000">
    <property type="entry name" value="HAD superfamily/HAD-like"/>
    <property type="match status" value="1"/>
</dbReference>
<evidence type="ECO:0000256" key="7">
    <source>
        <dbReference type="ARBA" id="ARBA00022967"/>
    </source>
</evidence>
<dbReference type="PANTHER" id="PTHR45630:SF11">
    <property type="entry name" value="CATION-TRANSPORTING P-TYPE ATPASE N-TERMINAL DOMAIN-CONTAINING PROTEIN"/>
    <property type="match status" value="1"/>
</dbReference>
<evidence type="ECO:0000259" key="13">
    <source>
        <dbReference type="Pfam" id="PF00122"/>
    </source>
</evidence>
<evidence type="ECO:0000256" key="8">
    <source>
        <dbReference type="ARBA" id="ARBA00022989"/>
    </source>
</evidence>
<feature type="transmembrane region" description="Helical" evidence="11">
    <location>
        <begin position="164"/>
        <end position="185"/>
    </location>
</feature>
<dbReference type="GO" id="GO:0046872">
    <property type="term" value="F:metal ion binding"/>
    <property type="evidence" value="ECO:0007669"/>
    <property type="project" value="UniProtKB-KW"/>
</dbReference>
<evidence type="ECO:0000256" key="5">
    <source>
        <dbReference type="ARBA" id="ARBA00022840"/>
    </source>
</evidence>
<feature type="transmembrane region" description="Helical" evidence="11">
    <location>
        <begin position="512"/>
        <end position="529"/>
    </location>
</feature>
<reference evidence="14 15" key="1">
    <citation type="journal article" name="Sci. Rep.">
        <title>Genome-scale phylogenetic analyses confirm Olpidium as the closest living zoosporic fungus to the non-flagellated, terrestrial fungi.</title>
        <authorList>
            <person name="Chang Y."/>
            <person name="Rochon D."/>
            <person name="Sekimoto S."/>
            <person name="Wang Y."/>
            <person name="Chovatia M."/>
            <person name="Sandor L."/>
            <person name="Salamov A."/>
            <person name="Grigoriev I.V."/>
            <person name="Stajich J.E."/>
            <person name="Spatafora J.W."/>
        </authorList>
    </citation>
    <scope>NUCLEOTIDE SEQUENCE [LARGE SCALE GENOMIC DNA]</scope>
    <source>
        <strain evidence="14">S191</strain>
    </source>
</reference>
<dbReference type="InterPro" id="IPR023298">
    <property type="entry name" value="ATPase_P-typ_TM_dom_sf"/>
</dbReference>
<protein>
    <submittedName>
        <fullName evidence="14">E1-E2 ATPase-domain-containing protein</fullName>
    </submittedName>
</protein>
<dbReference type="GO" id="GO:0016020">
    <property type="term" value="C:membrane"/>
    <property type="evidence" value="ECO:0007669"/>
    <property type="project" value="UniProtKB-SubCell"/>
</dbReference>
<feature type="domain" description="P-type ATPase A" evidence="13">
    <location>
        <begin position="544"/>
        <end position="663"/>
    </location>
</feature>
<dbReference type="GO" id="GO:0140358">
    <property type="term" value="F:P-type transmembrane transporter activity"/>
    <property type="evidence" value="ECO:0007669"/>
    <property type="project" value="InterPro"/>
</dbReference>
<evidence type="ECO:0000256" key="3">
    <source>
        <dbReference type="ARBA" id="ARBA00022723"/>
    </source>
</evidence>
<keyword evidence="15" id="KW-1185">Reference proteome</keyword>
<dbReference type="Proteomes" id="UP000673691">
    <property type="component" value="Unassembled WGS sequence"/>
</dbReference>
<feature type="chain" id="PRO_5034069005" evidence="12">
    <location>
        <begin position="24"/>
        <end position="1040"/>
    </location>
</feature>
<dbReference type="OrthoDB" id="48943at2759"/>
<dbReference type="Gene3D" id="3.40.1110.10">
    <property type="entry name" value="Calcium-transporting ATPase, cytoplasmic domain N"/>
    <property type="match status" value="1"/>
</dbReference>
<keyword evidence="12" id="KW-0732">Signal</keyword>
<comment type="subcellular location">
    <subcellularLocation>
        <location evidence="1">Membrane</location>
        <topology evidence="1">Multi-pass membrane protein</topology>
    </subcellularLocation>
</comment>
<gene>
    <name evidence="14" type="ORF">BJ554DRAFT_204</name>
</gene>
<proteinExistence type="predicted"/>
<keyword evidence="4" id="KW-0547">Nucleotide-binding</keyword>
<dbReference type="Gene3D" id="2.70.150.10">
    <property type="entry name" value="Calcium-transporting ATPase, cytoplasmic transduction domain A"/>
    <property type="match status" value="1"/>
</dbReference>
<dbReference type="GO" id="GO:0019829">
    <property type="term" value="F:ATPase-coupled monoatomic cation transmembrane transporter activity"/>
    <property type="evidence" value="ECO:0007669"/>
    <property type="project" value="TreeGrafter"/>
</dbReference>
<feature type="transmembrane region" description="Helical" evidence="11">
    <location>
        <begin position="679"/>
        <end position="698"/>
    </location>
</feature>
<dbReference type="EMBL" id="JAEFCI010006907">
    <property type="protein sequence ID" value="KAG5459394.1"/>
    <property type="molecule type" value="Genomic_DNA"/>
</dbReference>
<dbReference type="GO" id="GO:0005524">
    <property type="term" value="F:ATP binding"/>
    <property type="evidence" value="ECO:0007669"/>
    <property type="project" value="UniProtKB-KW"/>
</dbReference>
<accession>A0A8H7ZUD9</accession>
<evidence type="ECO:0000256" key="9">
    <source>
        <dbReference type="ARBA" id="ARBA00023136"/>
    </source>
</evidence>
<dbReference type="PRINTS" id="PR00119">
    <property type="entry name" value="CATATPASE"/>
</dbReference>
<feature type="non-terminal residue" evidence="14">
    <location>
        <position position="1040"/>
    </location>
</feature>
<dbReference type="InterPro" id="IPR036412">
    <property type="entry name" value="HAD-like_sf"/>
</dbReference>
<feature type="signal peptide" evidence="12">
    <location>
        <begin position="1"/>
        <end position="23"/>
    </location>
</feature>
<dbReference type="InterPro" id="IPR059000">
    <property type="entry name" value="ATPase_P-type_domA"/>
</dbReference>
<keyword evidence="6" id="KW-0460">Magnesium</keyword>
<dbReference type="SUPFAM" id="SSF56784">
    <property type="entry name" value="HAD-like"/>
    <property type="match status" value="1"/>
</dbReference>
<name>A0A8H7ZUD9_9FUNG</name>
<dbReference type="InterPro" id="IPR023214">
    <property type="entry name" value="HAD_sf"/>
</dbReference>
<dbReference type="Pfam" id="PF00122">
    <property type="entry name" value="E1-E2_ATPase"/>
    <property type="match status" value="1"/>
</dbReference>
<keyword evidence="2 11" id="KW-0812">Transmembrane</keyword>
<evidence type="ECO:0000256" key="1">
    <source>
        <dbReference type="ARBA" id="ARBA00004141"/>
    </source>
</evidence>
<dbReference type="PROSITE" id="PS00154">
    <property type="entry name" value="ATPASE_E1_E2"/>
    <property type="match status" value="1"/>
</dbReference>
<keyword evidence="8 11" id="KW-1133">Transmembrane helix</keyword>
<comment type="caution">
    <text evidence="14">The sequence shown here is derived from an EMBL/GenBank/DDBJ whole genome shotgun (WGS) entry which is preliminary data.</text>
</comment>
<keyword evidence="9 11" id="KW-0472">Membrane</keyword>
<evidence type="ECO:0000313" key="15">
    <source>
        <dbReference type="Proteomes" id="UP000673691"/>
    </source>
</evidence>
<dbReference type="InterPro" id="IPR008250">
    <property type="entry name" value="ATPase_P-typ_transduc_dom_A_sf"/>
</dbReference>
<organism evidence="14 15">
    <name type="scientific">Olpidium bornovanus</name>
    <dbReference type="NCBI Taxonomy" id="278681"/>
    <lineage>
        <taxon>Eukaryota</taxon>
        <taxon>Fungi</taxon>
        <taxon>Fungi incertae sedis</taxon>
        <taxon>Olpidiomycota</taxon>
        <taxon>Olpidiomycotina</taxon>
        <taxon>Olpidiomycetes</taxon>
        <taxon>Olpidiales</taxon>
        <taxon>Olpidiaceae</taxon>
        <taxon>Olpidium</taxon>
    </lineage>
</organism>
<evidence type="ECO:0000256" key="6">
    <source>
        <dbReference type="ARBA" id="ARBA00022842"/>
    </source>
</evidence>
<evidence type="ECO:0000313" key="14">
    <source>
        <dbReference type="EMBL" id="KAG5459394.1"/>
    </source>
</evidence>
<evidence type="ECO:0000256" key="11">
    <source>
        <dbReference type="SAM" id="Phobius"/>
    </source>
</evidence>
<evidence type="ECO:0000256" key="4">
    <source>
        <dbReference type="ARBA" id="ARBA00022741"/>
    </source>
</evidence>
<dbReference type="InterPro" id="IPR023299">
    <property type="entry name" value="ATPase_P-typ_cyto_dom_N"/>
</dbReference>
<keyword evidence="3" id="KW-0479">Metal-binding</keyword>
<dbReference type="SUPFAM" id="SSF81665">
    <property type="entry name" value="Calcium ATPase, transmembrane domain M"/>
    <property type="match status" value="1"/>
</dbReference>
<evidence type="ECO:0000256" key="12">
    <source>
        <dbReference type="SAM" id="SignalP"/>
    </source>
</evidence>
<feature type="region of interest" description="Disordered" evidence="10">
    <location>
        <begin position="377"/>
        <end position="408"/>
    </location>
</feature>
<feature type="transmembrane region" description="Helical" evidence="11">
    <location>
        <begin position="261"/>
        <end position="285"/>
    </location>
</feature>
<dbReference type="InterPro" id="IPR006544">
    <property type="entry name" value="P-type_TPase_V"/>
</dbReference>
<dbReference type="PANTHER" id="PTHR45630">
    <property type="entry name" value="CATION-TRANSPORTING ATPASE-RELATED"/>
    <property type="match status" value="1"/>
</dbReference>
<evidence type="ECO:0000256" key="10">
    <source>
        <dbReference type="SAM" id="MobiDB-lite"/>
    </source>
</evidence>
<evidence type="ECO:0000256" key="2">
    <source>
        <dbReference type="ARBA" id="ARBA00022692"/>
    </source>
</evidence>
<dbReference type="SUPFAM" id="SSF81653">
    <property type="entry name" value="Calcium ATPase, transduction domain A"/>
    <property type="match status" value="1"/>
</dbReference>
<dbReference type="AlphaFoldDB" id="A0A8H7ZUD9"/>
<keyword evidence="5" id="KW-0067">ATP-binding</keyword>
<dbReference type="InterPro" id="IPR018303">
    <property type="entry name" value="ATPase_P-typ_P_site"/>
</dbReference>
<sequence>MAAFRAAALVAAMVTASVAPADALPKFNTPNDFDLDHNVCTRPPKAGVSCPPLCVRNPQTDCPAPYNKCPDGQSLCPSYFENPCTCNADTAALLWEFRPCVLVSVTVPFFDSGNATEATNQLCSMEYGNITATLDSVELPTANLTAGFVTCPVEEAKYTYAEPAFLVSYGILSAVLLLVALWTLFKSTLERSVRLRASLTAYDRDGDKTLTRFFTPDAAERESNGALDEKAADASSTVLDLTDTLIAEDNIIIKGYNNSRFGTFVLTTVVLFAVLLQFVLLLLVLDYYGILLSMPDGSMYSMGMLTARCFSRAQFSQRQSLTPMRPCRPPRPRLDGAPQHQFRCCVACDIVLAFGFALRGAAHPQFLPPASFANRGPLRPGVQEEGPGDPSQRRRKAPHLAQQSGGPRCQSYRELLRFVEFQCTRYVYDENSERFDPYQFDLGSTQAEVLAQKDGLDTAEHQIRYELLGPNFISVEVGSFWRAMAQEFSSPFYLYQLMCLWVWYYFAYFNMGLVQTCVILISAVIKVILRLRSEQRVKEMAEFSTEVNVFRNGLWSMASSTSLVPGDIFEVENKALMPCDAAVLSGTVVCDESNLTGEALPVRKFPLKNEEVAYEKSTSGKLHTLFDGSKVLQVLPAEGVEKVTALVLGTGTASDKGRLIHHILFPAPVSFIFNEHLKVVIAILLAWGCIAMGLSIWLMGLSEGSAITAWFYGLFVISQVLSPLIPAALVVGQSVAAPRLRTKGIFCIDLPRIIIAGKCRIFCFDKTGTLTRNGLEWEAFRPVEIAAGATPAFGQPLEKFGDVSDTVKMGLSTCHAVGKVNGELIGNPVDIEMFRGTGCTIEAATGAGVLDVVTPSTPAGPEQAPPPPYEVIKRFEFVHVRMSMSVAVLDTANGHVHIFVKGSFENVRGYADPESVPQDYDRVASQHAKEGCYVLALAHRELGAIDPAVVRSWTREEFETKVRLCGLILFRNKLKHDTKEAIADLTAGDCRPVMITGDNTLTGVHIARACGMVATSTRIVLGDATPGSEVLWRDFETWEP</sequence>